<dbReference type="EMBL" id="UYRU01054900">
    <property type="protein sequence ID" value="VDN12848.1"/>
    <property type="molecule type" value="Genomic_DNA"/>
</dbReference>
<sequence length="254" mass="28802">MFTQESGPFIYSAITIGVPERVFLDKEGFFVDSVGGICKKEDLTDAFKCNVEILADFSRITVFLPEIKNFSEIYIGYRSEGAPGGTYWITIKRRRLASLESVLEEEEGQESVIKFNVTQGAKPIMFFTCIYLDENPFDHITYRYIWPGVDAFLGEDKVAHSSSDIVQLQWIVRSWGPHEYRGREINTMENTLDGKTYQISGELDVCEDNAGVIGKLKTTQVTLLKTATRFHRQDYTLLAALKRILLEGPKPICG</sequence>
<reference evidence="1 2" key="1">
    <citation type="submission" date="2018-11" db="EMBL/GenBank/DDBJ databases">
        <authorList>
            <consortium name="Pathogen Informatics"/>
        </authorList>
    </citation>
    <scope>NUCLEOTIDE SEQUENCE [LARGE SCALE GENOMIC DNA]</scope>
</reference>
<dbReference type="Proteomes" id="UP000281553">
    <property type="component" value="Unassembled WGS sequence"/>
</dbReference>
<proteinExistence type="predicted"/>
<gene>
    <name evidence="1" type="ORF">DILT_LOCUS8679</name>
</gene>
<organism evidence="1 2">
    <name type="scientific">Dibothriocephalus latus</name>
    <name type="common">Fish tapeworm</name>
    <name type="synonym">Diphyllobothrium latum</name>
    <dbReference type="NCBI Taxonomy" id="60516"/>
    <lineage>
        <taxon>Eukaryota</taxon>
        <taxon>Metazoa</taxon>
        <taxon>Spiralia</taxon>
        <taxon>Lophotrochozoa</taxon>
        <taxon>Platyhelminthes</taxon>
        <taxon>Cestoda</taxon>
        <taxon>Eucestoda</taxon>
        <taxon>Diphyllobothriidea</taxon>
        <taxon>Diphyllobothriidae</taxon>
        <taxon>Dibothriocephalus</taxon>
    </lineage>
</organism>
<protein>
    <submittedName>
        <fullName evidence="1">Uncharacterized protein</fullName>
    </submittedName>
</protein>
<name>A0A3P7LS53_DIBLA</name>
<evidence type="ECO:0000313" key="2">
    <source>
        <dbReference type="Proteomes" id="UP000281553"/>
    </source>
</evidence>
<accession>A0A3P7LS53</accession>
<evidence type="ECO:0000313" key="1">
    <source>
        <dbReference type="EMBL" id="VDN12848.1"/>
    </source>
</evidence>
<dbReference type="AlphaFoldDB" id="A0A3P7LS53"/>
<keyword evidence="2" id="KW-1185">Reference proteome</keyword>